<dbReference type="PROSITE" id="PS50110">
    <property type="entry name" value="RESPONSE_REGULATORY"/>
    <property type="match status" value="1"/>
</dbReference>
<gene>
    <name evidence="4" type="ORF">Q8A64_04480</name>
</gene>
<keyword evidence="1 2" id="KW-0597">Phosphoprotein</keyword>
<evidence type="ECO:0000256" key="1">
    <source>
        <dbReference type="ARBA" id="ARBA00022553"/>
    </source>
</evidence>
<dbReference type="Proteomes" id="UP001225596">
    <property type="component" value="Unassembled WGS sequence"/>
</dbReference>
<feature type="modified residue" description="4-aspartylphosphate" evidence="2">
    <location>
        <position position="87"/>
    </location>
</feature>
<evidence type="ECO:0000313" key="4">
    <source>
        <dbReference type="EMBL" id="MDQ9169663.1"/>
    </source>
</evidence>
<dbReference type="CDD" id="cd00156">
    <property type="entry name" value="REC"/>
    <property type="match status" value="1"/>
</dbReference>
<evidence type="ECO:0000313" key="5">
    <source>
        <dbReference type="Proteomes" id="UP001225596"/>
    </source>
</evidence>
<dbReference type="Gene3D" id="3.40.50.2300">
    <property type="match status" value="1"/>
</dbReference>
<dbReference type="InterPro" id="IPR011006">
    <property type="entry name" value="CheY-like_superfamily"/>
</dbReference>
<dbReference type="PANTHER" id="PTHR44591:SF3">
    <property type="entry name" value="RESPONSE REGULATORY DOMAIN-CONTAINING PROTEIN"/>
    <property type="match status" value="1"/>
</dbReference>
<dbReference type="EMBL" id="JAUYVH010000002">
    <property type="protein sequence ID" value="MDQ9169663.1"/>
    <property type="molecule type" value="Genomic_DNA"/>
</dbReference>
<feature type="domain" description="Response regulatory" evidence="3">
    <location>
        <begin position="37"/>
        <end position="155"/>
    </location>
</feature>
<name>A0ABU1BL03_9BURK</name>
<organism evidence="4 5">
    <name type="scientific">Keguizhuia sedimenti</name>
    <dbReference type="NCBI Taxonomy" id="3064264"/>
    <lineage>
        <taxon>Bacteria</taxon>
        <taxon>Pseudomonadati</taxon>
        <taxon>Pseudomonadota</taxon>
        <taxon>Betaproteobacteria</taxon>
        <taxon>Burkholderiales</taxon>
        <taxon>Oxalobacteraceae</taxon>
        <taxon>Keguizhuia</taxon>
    </lineage>
</organism>
<reference evidence="4 5" key="1">
    <citation type="submission" date="2023-08" db="EMBL/GenBank/DDBJ databases">
        <title>Oxalobacteraceae gen .nov., isolated from river sludge outside the plant.</title>
        <authorList>
            <person name="Zhao S.Y."/>
        </authorList>
    </citation>
    <scope>NUCLEOTIDE SEQUENCE [LARGE SCALE GENOMIC DNA]</scope>
    <source>
        <strain evidence="4 5">R-40</strain>
    </source>
</reference>
<dbReference type="RefSeq" id="WP_338435598.1">
    <property type="nucleotide sequence ID" value="NZ_JAUYVH010000002.1"/>
</dbReference>
<dbReference type="InterPro" id="IPR050595">
    <property type="entry name" value="Bact_response_regulator"/>
</dbReference>
<proteinExistence type="predicted"/>
<evidence type="ECO:0000256" key="2">
    <source>
        <dbReference type="PROSITE-ProRule" id="PRU00169"/>
    </source>
</evidence>
<dbReference type="SUPFAM" id="SSF52172">
    <property type="entry name" value="CheY-like"/>
    <property type="match status" value="1"/>
</dbReference>
<keyword evidence="5" id="KW-1185">Reference proteome</keyword>
<dbReference type="SMART" id="SM00448">
    <property type="entry name" value="REC"/>
    <property type="match status" value="1"/>
</dbReference>
<comment type="caution">
    <text evidence="4">The sequence shown here is derived from an EMBL/GenBank/DDBJ whole genome shotgun (WGS) entry which is preliminary data.</text>
</comment>
<protein>
    <submittedName>
        <fullName evidence="4">Response regulator</fullName>
    </submittedName>
</protein>
<sequence length="174" mass="19610">MLQSNLSIYLINSIKSFFGCIFYQLERLLMQKEKRIPVLVVEDNELLLSFYASSLSDLAEVRLITAQNGFEGLIEVSAHNPQIAIVDLDMPRFNGFQMLGILAKDTSYCPKHIFVVSGLDEEEIERRGGIPPHAELVPKKRISAESIHSMVKEKLLLMKNTTCATDVRSISHMA</sequence>
<dbReference type="PANTHER" id="PTHR44591">
    <property type="entry name" value="STRESS RESPONSE REGULATOR PROTEIN 1"/>
    <property type="match status" value="1"/>
</dbReference>
<accession>A0ABU1BL03</accession>
<dbReference type="Pfam" id="PF00072">
    <property type="entry name" value="Response_reg"/>
    <property type="match status" value="1"/>
</dbReference>
<evidence type="ECO:0000259" key="3">
    <source>
        <dbReference type="PROSITE" id="PS50110"/>
    </source>
</evidence>
<dbReference type="InterPro" id="IPR001789">
    <property type="entry name" value="Sig_transdc_resp-reg_receiver"/>
</dbReference>